<evidence type="ECO:0000256" key="4">
    <source>
        <dbReference type="ARBA" id="ARBA00012729"/>
    </source>
</evidence>
<dbReference type="SMART" id="SM00636">
    <property type="entry name" value="Glyco_18"/>
    <property type="match status" value="1"/>
</dbReference>
<keyword evidence="5" id="KW-0964">Secreted</keyword>
<evidence type="ECO:0000313" key="16">
    <source>
        <dbReference type="EMBL" id="KAK3389440.1"/>
    </source>
</evidence>
<evidence type="ECO:0000259" key="15">
    <source>
        <dbReference type="PROSITE" id="PS51910"/>
    </source>
</evidence>
<dbReference type="GO" id="GO:0000272">
    <property type="term" value="P:polysaccharide catabolic process"/>
    <property type="evidence" value="ECO:0007669"/>
    <property type="project" value="UniProtKB-KW"/>
</dbReference>
<dbReference type="SUPFAM" id="SSF54106">
    <property type="entry name" value="LysM domain"/>
    <property type="match status" value="2"/>
</dbReference>
<evidence type="ECO:0000313" key="17">
    <source>
        <dbReference type="Proteomes" id="UP001285441"/>
    </source>
</evidence>
<dbReference type="GO" id="GO:0008843">
    <property type="term" value="F:endochitinase activity"/>
    <property type="evidence" value="ECO:0007669"/>
    <property type="project" value="UniProtKB-EC"/>
</dbReference>
<evidence type="ECO:0000256" key="1">
    <source>
        <dbReference type="ARBA" id="ARBA00000822"/>
    </source>
</evidence>
<keyword evidence="11 13" id="KW-0326">Glycosidase</keyword>
<dbReference type="Gene3D" id="3.20.20.80">
    <property type="entry name" value="Glycosidases"/>
    <property type="match status" value="1"/>
</dbReference>
<evidence type="ECO:0000256" key="3">
    <source>
        <dbReference type="ARBA" id="ARBA00008682"/>
    </source>
</evidence>
<protein>
    <recommendedName>
        <fullName evidence="4">chitinase</fullName>
        <ecNumber evidence="4">3.2.1.14</ecNumber>
    </recommendedName>
</protein>
<keyword evidence="6" id="KW-0147">Chitin-binding</keyword>
<dbReference type="InterPro" id="IPR053214">
    <property type="entry name" value="LysM12-like"/>
</dbReference>
<evidence type="ECO:0000256" key="5">
    <source>
        <dbReference type="ARBA" id="ARBA00022525"/>
    </source>
</evidence>
<dbReference type="Pfam" id="PF01476">
    <property type="entry name" value="LysM"/>
    <property type="match status" value="2"/>
</dbReference>
<dbReference type="InterPro" id="IPR029070">
    <property type="entry name" value="Chitinase_insertion_sf"/>
</dbReference>
<reference evidence="16" key="2">
    <citation type="submission" date="2023-06" db="EMBL/GenBank/DDBJ databases">
        <authorList>
            <consortium name="Lawrence Berkeley National Laboratory"/>
            <person name="Haridas S."/>
            <person name="Hensen N."/>
            <person name="Bonometti L."/>
            <person name="Westerberg I."/>
            <person name="Brannstrom I.O."/>
            <person name="Guillou S."/>
            <person name="Cros-Aarteil S."/>
            <person name="Calhoun S."/>
            <person name="Kuo A."/>
            <person name="Mondo S."/>
            <person name="Pangilinan J."/>
            <person name="Riley R."/>
            <person name="LaButti K."/>
            <person name="Andreopoulos B."/>
            <person name="Lipzen A."/>
            <person name="Chen C."/>
            <person name="Yanf M."/>
            <person name="Daum C."/>
            <person name="Ng V."/>
            <person name="Clum A."/>
            <person name="Steindorff A."/>
            <person name="Ohm R."/>
            <person name="Martin F."/>
            <person name="Silar P."/>
            <person name="Natvig D."/>
            <person name="Lalanne C."/>
            <person name="Gautier V."/>
            <person name="Ament-velasquez S.L."/>
            <person name="Kruys A."/>
            <person name="Hutchinson M.I."/>
            <person name="Powell A.J."/>
            <person name="Barry K."/>
            <person name="Miller A.N."/>
            <person name="Grigoriev I.V."/>
            <person name="Debuchy R."/>
            <person name="Gladieux P."/>
            <person name="Thoren M.H."/>
            <person name="Johannesson H."/>
        </authorList>
    </citation>
    <scope>NUCLEOTIDE SEQUENCE</scope>
    <source>
        <strain evidence="16">CBS 232.78</strain>
    </source>
</reference>
<dbReference type="PANTHER" id="PTHR47700:SF2">
    <property type="entry name" value="CHITINASE"/>
    <property type="match status" value="1"/>
</dbReference>
<gene>
    <name evidence="16" type="ORF">B0H63DRAFT_409202</name>
</gene>
<dbReference type="PROSITE" id="PS51910">
    <property type="entry name" value="GH18_2"/>
    <property type="match status" value="1"/>
</dbReference>
<evidence type="ECO:0000256" key="11">
    <source>
        <dbReference type="ARBA" id="ARBA00023295"/>
    </source>
</evidence>
<dbReference type="SUPFAM" id="SSF51445">
    <property type="entry name" value="(Trans)glycosidases"/>
    <property type="match status" value="1"/>
</dbReference>
<dbReference type="PANTHER" id="PTHR47700">
    <property type="entry name" value="V CHITINASE, PUTATIVE (AFU_ORTHOLOGUE AFUA_6G13720)-RELATED"/>
    <property type="match status" value="1"/>
</dbReference>
<keyword evidence="8" id="KW-0146">Chitin degradation</keyword>
<evidence type="ECO:0000256" key="8">
    <source>
        <dbReference type="ARBA" id="ARBA00023024"/>
    </source>
</evidence>
<feature type="domain" description="LysM" evidence="14">
    <location>
        <begin position="106"/>
        <end position="156"/>
    </location>
</feature>
<dbReference type="SMART" id="SM00257">
    <property type="entry name" value="LysM"/>
    <property type="match status" value="2"/>
</dbReference>
<evidence type="ECO:0000256" key="12">
    <source>
        <dbReference type="ARBA" id="ARBA00023326"/>
    </source>
</evidence>
<dbReference type="InterPro" id="IPR036779">
    <property type="entry name" value="LysM_dom_sf"/>
</dbReference>
<evidence type="ECO:0000256" key="7">
    <source>
        <dbReference type="ARBA" id="ARBA00022801"/>
    </source>
</evidence>
<dbReference type="InterPro" id="IPR018392">
    <property type="entry name" value="LysM"/>
</dbReference>
<dbReference type="GO" id="GO:0005576">
    <property type="term" value="C:extracellular region"/>
    <property type="evidence" value="ECO:0007669"/>
    <property type="project" value="UniProtKB-SubCell"/>
</dbReference>
<evidence type="ECO:0000256" key="9">
    <source>
        <dbReference type="ARBA" id="ARBA00023026"/>
    </source>
</evidence>
<evidence type="ECO:0000256" key="10">
    <source>
        <dbReference type="ARBA" id="ARBA00023277"/>
    </source>
</evidence>
<name>A0AAE0U3N0_9PEZI</name>
<dbReference type="GO" id="GO:0008061">
    <property type="term" value="F:chitin binding"/>
    <property type="evidence" value="ECO:0007669"/>
    <property type="project" value="UniProtKB-KW"/>
</dbReference>
<evidence type="ECO:0000256" key="2">
    <source>
        <dbReference type="ARBA" id="ARBA00004613"/>
    </source>
</evidence>
<dbReference type="InterPro" id="IPR001579">
    <property type="entry name" value="Glyco_hydro_18_chit_AS"/>
</dbReference>
<dbReference type="EC" id="3.2.1.14" evidence="4"/>
<comment type="subcellular location">
    <subcellularLocation>
        <location evidence="2">Secreted</location>
    </subcellularLocation>
</comment>
<dbReference type="GO" id="GO:0006032">
    <property type="term" value="P:chitin catabolic process"/>
    <property type="evidence" value="ECO:0007669"/>
    <property type="project" value="UniProtKB-KW"/>
</dbReference>
<feature type="domain" description="GH18" evidence="15">
    <location>
        <begin position="255"/>
        <end position="607"/>
    </location>
</feature>
<comment type="caution">
    <text evidence="16">The sequence shown here is derived from an EMBL/GenBank/DDBJ whole genome shotgun (WGS) entry which is preliminary data.</text>
</comment>
<dbReference type="SUPFAM" id="SSF54556">
    <property type="entry name" value="Chitinase insertion domain"/>
    <property type="match status" value="1"/>
</dbReference>
<dbReference type="AlphaFoldDB" id="A0AAE0U3N0"/>
<sequence>MKPIISFICISSSASFADAFTIPHFRLPAWGKKILFQRGDCKTEIVAAGDGCGSLATKCGISPNDFTKYNPDPNLCSTLTPGELVCCSAGTIPDIRPKQLPNGTCASYVVEKDDTCSKIAAANGLHSSDIDEFNKVKTWGFNSCESGLMLGLKICVSDGNAPMPAPVNGSTCGPTKPGTAPPQLGSGQTIADLSPCPLDACCNIWAQCGISPEFCAPTHGTFGNPGTGPADSNGCVQNCGVDVVNNAAGPPGGSFISVGYYETWTMDRSCLRMPVSSLSKLTHSYTHIHWAFATLSTDLKPQINDPHNQWEDFKALNKSGIKRIVSLGGWGFSTDPSTYDRLRRATSPCQRNAFTDGVVKLVNDHGLDGVDFDWEYPGAIDVPGIPDGQMNDGDDYLAMLTVLKKKLPNHVTLSFAAPASYWYLQHFPLGKMSDTVDYITFMTYDLHGQWDYGNKWSQDGCPDGNCLRSHINLTETQWALSMITKAGVPSSKIAVGVSSYGRSFKMTEAGCSGPMCTYVGGNSAAKAGSCTNTPGYIANAEIDAIIQNGGNVKTWLDQDSHSDILVYEGTEWVAYMSEDTRQQRQALYKGLNFAGTVDWAVDLQKFV</sequence>
<dbReference type="CDD" id="cd00118">
    <property type="entry name" value="LysM"/>
    <property type="match status" value="2"/>
</dbReference>
<feature type="domain" description="LysM" evidence="14">
    <location>
        <begin position="42"/>
        <end position="87"/>
    </location>
</feature>
<evidence type="ECO:0000256" key="13">
    <source>
        <dbReference type="RuleBase" id="RU000489"/>
    </source>
</evidence>
<dbReference type="InterPro" id="IPR011583">
    <property type="entry name" value="Chitinase_II/V-like_cat"/>
</dbReference>
<dbReference type="PROSITE" id="PS01095">
    <property type="entry name" value="GH18_1"/>
    <property type="match status" value="1"/>
</dbReference>
<dbReference type="CDD" id="cd02878">
    <property type="entry name" value="GH18_zymocin_alpha"/>
    <property type="match status" value="1"/>
</dbReference>
<dbReference type="Proteomes" id="UP001285441">
    <property type="component" value="Unassembled WGS sequence"/>
</dbReference>
<evidence type="ECO:0000259" key="14">
    <source>
        <dbReference type="PROSITE" id="PS51782"/>
    </source>
</evidence>
<dbReference type="EMBL" id="JAULSW010000002">
    <property type="protein sequence ID" value="KAK3389440.1"/>
    <property type="molecule type" value="Genomic_DNA"/>
</dbReference>
<keyword evidence="10" id="KW-0119">Carbohydrate metabolism</keyword>
<accession>A0AAE0U3N0</accession>
<keyword evidence="12" id="KW-0624">Polysaccharide degradation</keyword>
<keyword evidence="9" id="KW-0843">Virulence</keyword>
<dbReference type="PROSITE" id="PS51782">
    <property type="entry name" value="LYSM"/>
    <property type="match status" value="2"/>
</dbReference>
<proteinExistence type="inferred from homology"/>
<dbReference type="InterPro" id="IPR017853">
    <property type="entry name" value="GH"/>
</dbReference>
<evidence type="ECO:0000256" key="6">
    <source>
        <dbReference type="ARBA" id="ARBA00022669"/>
    </source>
</evidence>
<reference evidence="16" key="1">
    <citation type="journal article" date="2023" name="Mol. Phylogenet. Evol.">
        <title>Genome-scale phylogeny and comparative genomics of the fungal order Sordariales.</title>
        <authorList>
            <person name="Hensen N."/>
            <person name="Bonometti L."/>
            <person name="Westerberg I."/>
            <person name="Brannstrom I.O."/>
            <person name="Guillou S."/>
            <person name="Cros-Aarteil S."/>
            <person name="Calhoun S."/>
            <person name="Haridas S."/>
            <person name="Kuo A."/>
            <person name="Mondo S."/>
            <person name="Pangilinan J."/>
            <person name="Riley R."/>
            <person name="LaButti K."/>
            <person name="Andreopoulos B."/>
            <person name="Lipzen A."/>
            <person name="Chen C."/>
            <person name="Yan M."/>
            <person name="Daum C."/>
            <person name="Ng V."/>
            <person name="Clum A."/>
            <person name="Steindorff A."/>
            <person name="Ohm R.A."/>
            <person name="Martin F."/>
            <person name="Silar P."/>
            <person name="Natvig D.O."/>
            <person name="Lalanne C."/>
            <person name="Gautier V."/>
            <person name="Ament-Velasquez S.L."/>
            <person name="Kruys A."/>
            <person name="Hutchinson M.I."/>
            <person name="Powell A.J."/>
            <person name="Barry K."/>
            <person name="Miller A.N."/>
            <person name="Grigoriev I.V."/>
            <person name="Debuchy R."/>
            <person name="Gladieux P."/>
            <person name="Hiltunen Thoren M."/>
            <person name="Johannesson H."/>
        </authorList>
    </citation>
    <scope>NUCLEOTIDE SEQUENCE</scope>
    <source>
        <strain evidence="16">CBS 232.78</strain>
    </source>
</reference>
<keyword evidence="17" id="KW-1185">Reference proteome</keyword>
<keyword evidence="7 13" id="KW-0378">Hydrolase</keyword>
<comment type="similarity">
    <text evidence="3">Belongs to the glycosyl hydrolase 18 family. Chitinase class V subfamily.</text>
</comment>
<organism evidence="16 17">
    <name type="scientific">Podospora didyma</name>
    <dbReference type="NCBI Taxonomy" id="330526"/>
    <lineage>
        <taxon>Eukaryota</taxon>
        <taxon>Fungi</taxon>
        <taxon>Dikarya</taxon>
        <taxon>Ascomycota</taxon>
        <taxon>Pezizomycotina</taxon>
        <taxon>Sordariomycetes</taxon>
        <taxon>Sordariomycetidae</taxon>
        <taxon>Sordariales</taxon>
        <taxon>Podosporaceae</taxon>
        <taxon>Podospora</taxon>
    </lineage>
</organism>
<dbReference type="Gene3D" id="3.10.350.10">
    <property type="entry name" value="LysM domain"/>
    <property type="match status" value="2"/>
</dbReference>
<dbReference type="Gene3D" id="3.10.50.10">
    <property type="match status" value="1"/>
</dbReference>
<dbReference type="InterPro" id="IPR001223">
    <property type="entry name" value="Glyco_hydro18_cat"/>
</dbReference>
<comment type="catalytic activity">
    <reaction evidence="1">
        <text>Random endo-hydrolysis of N-acetyl-beta-D-glucosaminide (1-&gt;4)-beta-linkages in chitin and chitodextrins.</text>
        <dbReference type="EC" id="3.2.1.14"/>
    </reaction>
</comment>
<dbReference type="Pfam" id="PF00704">
    <property type="entry name" value="Glyco_hydro_18"/>
    <property type="match status" value="1"/>
</dbReference>